<accession>A0A7R8VNK1</accession>
<feature type="transmembrane region" description="Helical" evidence="3">
    <location>
        <begin position="656"/>
        <end position="676"/>
    </location>
</feature>
<keyword evidence="3" id="KW-0472">Membrane</keyword>
<keyword evidence="3" id="KW-0812">Transmembrane</keyword>
<dbReference type="GO" id="GO:0007189">
    <property type="term" value="P:adenylate cyclase-activating G protein-coupled receptor signaling pathway"/>
    <property type="evidence" value="ECO:0007669"/>
    <property type="project" value="TreeGrafter"/>
</dbReference>
<feature type="region of interest" description="Disordered" evidence="2">
    <location>
        <begin position="1194"/>
        <end position="1220"/>
    </location>
</feature>
<dbReference type="GO" id="GO:0004930">
    <property type="term" value="F:G protein-coupled receptor activity"/>
    <property type="evidence" value="ECO:0007669"/>
    <property type="project" value="InterPro"/>
</dbReference>
<dbReference type="InterPro" id="IPR051587">
    <property type="entry name" value="Adhesion_GPCR"/>
</dbReference>
<feature type="transmembrane region" description="Helical" evidence="3">
    <location>
        <begin position="696"/>
        <end position="715"/>
    </location>
</feature>
<organism evidence="4">
    <name type="scientific">Timema douglasi</name>
    <name type="common">Walking stick</name>
    <dbReference type="NCBI Taxonomy" id="61478"/>
    <lineage>
        <taxon>Eukaryota</taxon>
        <taxon>Metazoa</taxon>
        <taxon>Ecdysozoa</taxon>
        <taxon>Arthropoda</taxon>
        <taxon>Hexapoda</taxon>
        <taxon>Insecta</taxon>
        <taxon>Pterygota</taxon>
        <taxon>Neoptera</taxon>
        <taxon>Polyneoptera</taxon>
        <taxon>Phasmatodea</taxon>
        <taxon>Timematodea</taxon>
        <taxon>Timematoidea</taxon>
        <taxon>Timematidae</taxon>
        <taxon>Timema</taxon>
    </lineage>
</organism>
<dbReference type="GO" id="GO:0016020">
    <property type="term" value="C:membrane"/>
    <property type="evidence" value="ECO:0007669"/>
    <property type="project" value="InterPro"/>
</dbReference>
<dbReference type="Gene3D" id="4.10.1240.10">
    <property type="entry name" value="GPCR, family 2, extracellular hormone receptor domain"/>
    <property type="match status" value="1"/>
</dbReference>
<dbReference type="EMBL" id="OA568522">
    <property type="protein sequence ID" value="CAD7201608.1"/>
    <property type="molecule type" value="Genomic_DNA"/>
</dbReference>
<dbReference type="InterPro" id="IPR036445">
    <property type="entry name" value="GPCR_2_extracell_dom_sf"/>
</dbReference>
<feature type="compositionally biased region" description="Basic and acidic residues" evidence="2">
    <location>
        <begin position="1125"/>
        <end position="1137"/>
    </location>
</feature>
<feature type="transmembrane region" description="Helical" evidence="3">
    <location>
        <begin position="758"/>
        <end position="785"/>
    </location>
</feature>
<keyword evidence="1" id="KW-0325">Glycoprotein</keyword>
<evidence type="ECO:0000313" key="4">
    <source>
        <dbReference type="EMBL" id="CAD7201608.1"/>
    </source>
</evidence>
<dbReference type="PANTHER" id="PTHR45813:SF8">
    <property type="entry name" value="IG-LIKE DOMAIN-CONTAINING PROTEIN"/>
    <property type="match status" value="1"/>
</dbReference>
<dbReference type="AlphaFoldDB" id="A0A7R8VNK1"/>
<gene>
    <name evidence="4" type="ORF">TDIB3V08_LOCUS7804</name>
</gene>
<dbReference type="InterPro" id="IPR046338">
    <property type="entry name" value="GAIN_dom_sf"/>
</dbReference>
<reference evidence="4" key="1">
    <citation type="submission" date="2020-11" db="EMBL/GenBank/DDBJ databases">
        <authorList>
            <person name="Tran Van P."/>
        </authorList>
    </citation>
    <scope>NUCLEOTIDE SEQUENCE</scope>
</reference>
<feature type="compositionally biased region" description="Basic and acidic residues" evidence="2">
    <location>
        <begin position="1161"/>
        <end position="1173"/>
    </location>
</feature>
<protein>
    <submittedName>
        <fullName evidence="4">Uncharacterized protein</fullName>
    </submittedName>
</protein>
<proteinExistence type="predicted"/>
<feature type="transmembrane region" description="Helical" evidence="3">
    <location>
        <begin position="622"/>
        <end position="644"/>
    </location>
</feature>
<evidence type="ECO:0000256" key="2">
    <source>
        <dbReference type="SAM" id="MobiDB-lite"/>
    </source>
</evidence>
<dbReference type="PANTHER" id="PTHR45813">
    <property type="entry name" value="IG-LIKE DOMAIN-CONTAINING PROTEIN"/>
    <property type="match status" value="1"/>
</dbReference>
<feature type="compositionally biased region" description="Polar residues" evidence="2">
    <location>
        <begin position="1088"/>
        <end position="1102"/>
    </location>
</feature>
<evidence type="ECO:0000256" key="3">
    <source>
        <dbReference type="SAM" id="Phobius"/>
    </source>
</evidence>
<feature type="transmembrane region" description="Helical" evidence="3">
    <location>
        <begin position="841"/>
        <end position="861"/>
    </location>
</feature>
<sequence>MSIQVVPLTYSCEVKNRIWERYTMLNVSDILSQKSSTYTCLVHGSFSNQAVSVQVEMIDRSVVPVCAAESGVGGLQWAVTSPNNEAIQDCPMPYAGTVHRSCSLHDTHVARWSQQDFSRCVTPQLTRILDTFESLTLGYENTTVALSLAECLQYLQQHPLMYPGEGEPVIILLRRVHDFLNLTSLHQEFLDSAVTWFQILNLLLETENSTMSEKVLAARFMGYYLDVWVVISVVEMQDLVRSEAVTWGSLLPHPSSAHLELSTLIVDVAIIEGMDRYSLHFPTGTMSYPSWLSEKLDVHVEGSVTEMLRNGSVTLAIIVYKNLSQFLPRRNVAKLGDGIETQIPTVHVPCPSDGKETQIHTVHAPCPSDGIETQIPKVHVPCPSDGIETQIPKVHVPCPSDGNETQIPTVHAPCPSDGKETQIPPVHVPCPSDGNETQIPTVHVPCPSDGNETQIPTIHVPCPSDGKETQIHTVHAPCPSDGNETQKPTVYVSCPSDGNETQIPTVHVPCPSDGKETEYEINSHVVSLEVRRDGQPFNSSTTKMSVSLEMDTFVKDYNPYNWDVTCAVAQVVKFSHSWDLSSCVTRRLDSNLTSCQCSQPGSYTVLLTSRGAQAGAQTMENYHLVVLLGFVFCLLQTMLTLLLLLPYWWRHRSCLIYLKLQCCTATSGAMGVFIYAVRDSIPKSSFPYVTTSLEALLLIGMSSHLSKVLIVYTEVVQLPKIKHLKQTVVSVITGVPVLAVLCSHLAHDSTGWHLKSWWLIFGTMLFNIFVTSVAIMLVLFVFLYCSVMRKLRILSGKDIRDNKAVMHRVGFLKRGATVMSSMLLMEASSVCYINLPGRTYHYIFSFSSALLTSGFYFWGGVECLVNFSHRLTGSVIAYTWVRVVPPIDPQGFIIFVCYVWKSETPVCVHILRQLKLNGSSEEHSSESINSPLRFFTKQEGEVETEGAPPWGNRPGNTRPEGQGLESEPRQGLLLSEARNKRVSKAPLPDVAPSTVETYVNSEDCSVEDKGAPGPDVDIQNYPGSPRKYEQDAQLYFDYTPRASAPSDQGACVKSYISFSHHDVTNSAPDIANIKTHETTVDGEKGYLNDSSAPPNSEVGLNTDSKDLQPVTDYQRVDFPTQTRVSYDKTGCEPRANLDSDTSQGLDNDLEDSVVDSTDTPSKGKSEPTISHEDNNIDCMMNRISHDLDYLLNRKSPLSKRHSRRGSTFEKDSARTSESNT</sequence>
<feature type="region of interest" description="Disordered" evidence="2">
    <location>
        <begin position="1081"/>
        <end position="1173"/>
    </location>
</feature>
<name>A0A7R8VNK1_TIMDO</name>
<evidence type="ECO:0000256" key="1">
    <source>
        <dbReference type="ARBA" id="ARBA00023180"/>
    </source>
</evidence>
<dbReference type="Gene3D" id="2.60.220.50">
    <property type="match status" value="1"/>
</dbReference>
<keyword evidence="3" id="KW-1133">Transmembrane helix</keyword>
<feature type="region of interest" description="Disordered" evidence="2">
    <location>
        <begin position="938"/>
        <end position="969"/>
    </location>
</feature>
<feature type="transmembrane region" description="Helical" evidence="3">
    <location>
        <begin position="727"/>
        <end position="746"/>
    </location>
</feature>